<keyword evidence="2" id="KW-1185">Reference proteome</keyword>
<dbReference type="Proteomes" id="UP001500831">
    <property type="component" value="Unassembled WGS sequence"/>
</dbReference>
<protein>
    <submittedName>
        <fullName evidence="1">Uncharacterized protein</fullName>
    </submittedName>
</protein>
<proteinExistence type="predicted"/>
<organism evidence="1 2">
    <name type="scientific">Streptosporangium fragile</name>
    <dbReference type="NCBI Taxonomy" id="46186"/>
    <lineage>
        <taxon>Bacteria</taxon>
        <taxon>Bacillati</taxon>
        <taxon>Actinomycetota</taxon>
        <taxon>Actinomycetes</taxon>
        <taxon>Streptosporangiales</taxon>
        <taxon>Streptosporangiaceae</taxon>
        <taxon>Streptosporangium</taxon>
    </lineage>
</organism>
<name>A0ABN3VPT3_9ACTN</name>
<reference evidence="1 2" key="1">
    <citation type="journal article" date="2019" name="Int. J. Syst. Evol. Microbiol.">
        <title>The Global Catalogue of Microorganisms (GCM) 10K type strain sequencing project: providing services to taxonomists for standard genome sequencing and annotation.</title>
        <authorList>
            <consortium name="The Broad Institute Genomics Platform"/>
            <consortium name="The Broad Institute Genome Sequencing Center for Infectious Disease"/>
            <person name="Wu L."/>
            <person name="Ma J."/>
        </authorList>
    </citation>
    <scope>NUCLEOTIDE SEQUENCE [LARGE SCALE GENOMIC DNA]</scope>
    <source>
        <strain evidence="1 2">JCM 6242</strain>
    </source>
</reference>
<dbReference type="EMBL" id="BAAAVI010000001">
    <property type="protein sequence ID" value="GAA2845517.1"/>
    <property type="molecule type" value="Genomic_DNA"/>
</dbReference>
<gene>
    <name evidence="1" type="ORF">GCM10010517_01970</name>
</gene>
<accession>A0ABN3VPT3</accession>
<evidence type="ECO:0000313" key="2">
    <source>
        <dbReference type="Proteomes" id="UP001500831"/>
    </source>
</evidence>
<comment type="caution">
    <text evidence="1">The sequence shown here is derived from an EMBL/GenBank/DDBJ whole genome shotgun (WGS) entry which is preliminary data.</text>
</comment>
<evidence type="ECO:0000313" key="1">
    <source>
        <dbReference type="EMBL" id="GAA2845517.1"/>
    </source>
</evidence>
<sequence>MPGLLPGRAEAPAPDRVGGFRDWGPGAGTACDPLIPVPGGLSGLRPVVRIVGIRARRVRAGGTGLLVA</sequence>